<evidence type="ECO:0000259" key="1">
    <source>
        <dbReference type="SMART" id="SM00481"/>
    </source>
</evidence>
<dbReference type="EMBL" id="FMXO01000001">
    <property type="protein sequence ID" value="SDB01931.1"/>
    <property type="molecule type" value="Genomic_DNA"/>
</dbReference>
<dbReference type="Gene3D" id="3.20.20.140">
    <property type="entry name" value="Metal-dependent hydrolases"/>
    <property type="match status" value="1"/>
</dbReference>
<dbReference type="SMART" id="SM00481">
    <property type="entry name" value="POLIIIAc"/>
    <property type="match status" value="1"/>
</dbReference>
<dbReference type="InterPro" id="IPR052018">
    <property type="entry name" value="PHP_domain"/>
</dbReference>
<dbReference type="Gene3D" id="1.10.150.650">
    <property type="match status" value="1"/>
</dbReference>
<keyword evidence="3" id="KW-1185">Reference proteome</keyword>
<protein>
    <recommendedName>
        <fullName evidence="1">Polymerase/histidinol phosphatase N-terminal domain-containing protein</fullName>
    </recommendedName>
</protein>
<evidence type="ECO:0000313" key="2">
    <source>
        <dbReference type="EMBL" id="SDB01931.1"/>
    </source>
</evidence>
<dbReference type="GO" id="GO:0004534">
    <property type="term" value="F:5'-3' RNA exonuclease activity"/>
    <property type="evidence" value="ECO:0007669"/>
    <property type="project" value="TreeGrafter"/>
</dbReference>
<dbReference type="CDD" id="cd07438">
    <property type="entry name" value="PHP_HisPPase_AMP"/>
    <property type="match status" value="1"/>
</dbReference>
<name>A0A1G6A0H6_9BACT</name>
<organism evidence="2 3">
    <name type="scientific">Desulfonatronum thiosulfatophilum</name>
    <dbReference type="NCBI Taxonomy" id="617002"/>
    <lineage>
        <taxon>Bacteria</taxon>
        <taxon>Pseudomonadati</taxon>
        <taxon>Thermodesulfobacteriota</taxon>
        <taxon>Desulfovibrionia</taxon>
        <taxon>Desulfovibrionales</taxon>
        <taxon>Desulfonatronaceae</taxon>
        <taxon>Desulfonatronum</taxon>
    </lineage>
</organism>
<accession>A0A1G6A0H6</accession>
<reference evidence="2 3" key="1">
    <citation type="submission" date="2016-10" db="EMBL/GenBank/DDBJ databases">
        <authorList>
            <person name="de Groot N.N."/>
        </authorList>
    </citation>
    <scope>NUCLEOTIDE SEQUENCE [LARGE SCALE GENOMIC DNA]</scope>
    <source>
        <strain evidence="2 3">ASO4-2</strain>
    </source>
</reference>
<dbReference type="InterPro" id="IPR003141">
    <property type="entry name" value="Pol/His_phosphatase_N"/>
</dbReference>
<dbReference type="STRING" id="617002.SAMN05660653_00043"/>
<sequence>MPGIDLHTHSNASDGTLTPTELIQTAVAAGLEAIALTDHDTTGGLDEASRAAENLGIEFIPGCELSVVSPHGNMHILGYWIPSGQSALSDSLQYLRDRRHERNHLIMAKLNALDMEIVYEEVLAVAGGDAVGRPHIAQVMQAKGYVRDTGEAFRDYLGSEGKAYIPKVKLDPRQGIELLKSVGATVVLAHPFLLGLQGPDLRGVLRQLKELGLDGIEAHYTLHRPDQTNLYLQLAREMDFLVTGGSDFHGSVKPDVQLGVGRGGLFVSAELLETMKERRVQQGLSV</sequence>
<dbReference type="OrthoDB" id="9804333at2"/>
<dbReference type="Pfam" id="PF02811">
    <property type="entry name" value="PHP"/>
    <property type="match status" value="1"/>
</dbReference>
<dbReference type="Proteomes" id="UP000198771">
    <property type="component" value="Unassembled WGS sequence"/>
</dbReference>
<feature type="domain" description="Polymerase/histidinol phosphatase N-terminal" evidence="1">
    <location>
        <begin position="4"/>
        <end position="69"/>
    </location>
</feature>
<evidence type="ECO:0000313" key="3">
    <source>
        <dbReference type="Proteomes" id="UP000198771"/>
    </source>
</evidence>
<dbReference type="PANTHER" id="PTHR42924:SF3">
    <property type="entry name" value="POLYMERASE_HISTIDINOL PHOSPHATASE N-TERMINAL DOMAIN-CONTAINING PROTEIN"/>
    <property type="match status" value="1"/>
</dbReference>
<proteinExistence type="predicted"/>
<dbReference type="PANTHER" id="PTHR42924">
    <property type="entry name" value="EXONUCLEASE"/>
    <property type="match status" value="1"/>
</dbReference>
<dbReference type="RefSeq" id="WP_092116028.1">
    <property type="nucleotide sequence ID" value="NZ_FMXO01000001.1"/>
</dbReference>
<gene>
    <name evidence="2" type="ORF">SAMN05660653_00043</name>
</gene>
<dbReference type="InterPro" id="IPR004013">
    <property type="entry name" value="PHP_dom"/>
</dbReference>
<dbReference type="SUPFAM" id="SSF89550">
    <property type="entry name" value="PHP domain-like"/>
    <property type="match status" value="1"/>
</dbReference>
<dbReference type="GO" id="GO:0035312">
    <property type="term" value="F:5'-3' DNA exonuclease activity"/>
    <property type="evidence" value="ECO:0007669"/>
    <property type="project" value="TreeGrafter"/>
</dbReference>
<dbReference type="AlphaFoldDB" id="A0A1G6A0H6"/>
<dbReference type="InterPro" id="IPR016195">
    <property type="entry name" value="Pol/histidinol_Pase-like"/>
</dbReference>